<name>A0ABM6Z4N8_9ACTO</name>
<evidence type="ECO:0000256" key="1">
    <source>
        <dbReference type="ARBA" id="ARBA00023125"/>
    </source>
</evidence>
<feature type="DNA-binding region" description="H-T-H motif" evidence="2">
    <location>
        <begin position="107"/>
        <end position="126"/>
    </location>
</feature>
<dbReference type="InterPro" id="IPR009057">
    <property type="entry name" value="Homeodomain-like_sf"/>
</dbReference>
<organism evidence="4 5">
    <name type="scientific">Actinomyces lilanjuaniae</name>
    <dbReference type="NCBI Taxonomy" id="2321394"/>
    <lineage>
        <taxon>Bacteria</taxon>
        <taxon>Bacillati</taxon>
        <taxon>Actinomycetota</taxon>
        <taxon>Actinomycetes</taxon>
        <taxon>Actinomycetales</taxon>
        <taxon>Actinomycetaceae</taxon>
        <taxon>Actinomyces</taxon>
    </lineage>
</organism>
<feature type="domain" description="HTH tetR-type" evidence="3">
    <location>
        <begin position="84"/>
        <end position="144"/>
    </location>
</feature>
<dbReference type="Gene3D" id="1.10.357.10">
    <property type="entry name" value="Tetracycline Repressor, domain 2"/>
    <property type="match status" value="1"/>
</dbReference>
<sequence>MSSQRRVDPSACAAEAKWKVTAGSSGSSCGVIGCGGSCLLRRGAGAGCWRRGCVVLLLVACPCGLRQAQGVWDVARPRADLGEDSARNRIKDAFWGILSQRPYADVTIKRLAREARVNHKTIYYHYANVDDLAEQLFRENQAEADVSLLVGRLILDEDEEVSVLLSSPQVRASLRRGWLYARGDSPYLLSIFRRHVMRAWLDYAGVSREELSEEELFDIDFVVHGLTASIGDSLASGRTEALAGLAHRELGRAVRAVMRRALVERHDQ</sequence>
<proteinExistence type="predicted"/>
<dbReference type="Proteomes" id="UP000273001">
    <property type="component" value="Chromosome"/>
</dbReference>
<keyword evidence="5" id="KW-1185">Reference proteome</keyword>
<evidence type="ECO:0000256" key="2">
    <source>
        <dbReference type="PROSITE-ProRule" id="PRU00335"/>
    </source>
</evidence>
<reference evidence="4 5" key="1">
    <citation type="submission" date="2018-09" db="EMBL/GenBank/DDBJ databases">
        <authorList>
            <person name="Li J."/>
        </authorList>
    </citation>
    <scope>NUCLEOTIDE SEQUENCE [LARGE SCALE GENOMIC DNA]</scope>
    <source>
        <strain evidence="4 5">2129</strain>
    </source>
</reference>
<dbReference type="SUPFAM" id="SSF46689">
    <property type="entry name" value="Homeodomain-like"/>
    <property type="match status" value="1"/>
</dbReference>
<evidence type="ECO:0000259" key="3">
    <source>
        <dbReference type="PROSITE" id="PS50977"/>
    </source>
</evidence>
<dbReference type="Pfam" id="PF00440">
    <property type="entry name" value="TetR_N"/>
    <property type="match status" value="1"/>
</dbReference>
<dbReference type="PROSITE" id="PS50977">
    <property type="entry name" value="HTH_TETR_2"/>
    <property type="match status" value="1"/>
</dbReference>
<evidence type="ECO:0000313" key="4">
    <source>
        <dbReference type="EMBL" id="AYD90195.1"/>
    </source>
</evidence>
<keyword evidence="1 2" id="KW-0238">DNA-binding</keyword>
<gene>
    <name evidence="4" type="ORF">D5R93_09620</name>
</gene>
<dbReference type="InterPro" id="IPR001647">
    <property type="entry name" value="HTH_TetR"/>
</dbReference>
<accession>A0ABM6Z4N8</accession>
<dbReference type="PROSITE" id="PS51257">
    <property type="entry name" value="PROKAR_LIPOPROTEIN"/>
    <property type="match status" value="1"/>
</dbReference>
<dbReference type="EMBL" id="CP032514">
    <property type="protein sequence ID" value="AYD90195.1"/>
    <property type="molecule type" value="Genomic_DNA"/>
</dbReference>
<evidence type="ECO:0000313" key="5">
    <source>
        <dbReference type="Proteomes" id="UP000273001"/>
    </source>
</evidence>
<protein>
    <submittedName>
        <fullName evidence="4">TetR/AcrR family transcriptional regulator</fullName>
    </submittedName>
</protein>